<dbReference type="InterPro" id="IPR017900">
    <property type="entry name" value="4Fe4S_Fe_S_CS"/>
</dbReference>
<gene>
    <name evidence="2" type="ORF">S01H1_31458</name>
</gene>
<dbReference type="InterPro" id="IPR017896">
    <property type="entry name" value="4Fe4S_Fe-S-bd"/>
</dbReference>
<reference evidence="2" key="1">
    <citation type="journal article" date="2014" name="Front. Microbiol.">
        <title>High frequency of phylogenetically diverse reductive dehalogenase-homologous genes in deep subseafloor sedimentary metagenomes.</title>
        <authorList>
            <person name="Kawai M."/>
            <person name="Futagami T."/>
            <person name="Toyoda A."/>
            <person name="Takaki Y."/>
            <person name="Nishi S."/>
            <person name="Hori S."/>
            <person name="Arai W."/>
            <person name="Tsubouchi T."/>
            <person name="Morono Y."/>
            <person name="Uchiyama I."/>
            <person name="Ito T."/>
            <person name="Fujiyama A."/>
            <person name="Inagaki F."/>
            <person name="Takami H."/>
        </authorList>
    </citation>
    <scope>NUCLEOTIDE SEQUENCE</scope>
    <source>
        <strain evidence="2">Expedition CK06-06</strain>
    </source>
</reference>
<dbReference type="EMBL" id="BARS01019407">
    <property type="protein sequence ID" value="GAF90565.1"/>
    <property type="molecule type" value="Genomic_DNA"/>
</dbReference>
<feature type="domain" description="4Fe-4S ferredoxin-type" evidence="1">
    <location>
        <begin position="17"/>
        <end position="47"/>
    </location>
</feature>
<evidence type="ECO:0000313" key="2">
    <source>
        <dbReference type="EMBL" id="GAF90565.1"/>
    </source>
</evidence>
<comment type="caution">
    <text evidence="2">The sequence shown here is derived from an EMBL/GenBank/DDBJ whole genome shotgun (WGS) entry which is preliminary data.</text>
</comment>
<evidence type="ECO:0000259" key="1">
    <source>
        <dbReference type="PROSITE" id="PS51379"/>
    </source>
</evidence>
<dbReference type="PROSITE" id="PS00198">
    <property type="entry name" value="4FE4S_FER_1"/>
    <property type="match status" value="1"/>
</dbReference>
<name>X0UQ15_9ZZZZ</name>
<dbReference type="AlphaFoldDB" id="X0UQ15"/>
<dbReference type="PROSITE" id="PS51379">
    <property type="entry name" value="4FE4S_FER_2"/>
    <property type="match status" value="1"/>
</dbReference>
<proteinExistence type="predicted"/>
<sequence length="122" mass="13378">TACNRDLIIVGKPITNLPRLVDPDGVCGGCAKCIVICPGLAVFVVDKTFSENEASIAMPYELLPLPEEGEKIQGVGRAGNVVCDGYVQRIMRSKNLDHTNVVTIVIPKEFADEVRHFKRRVQ</sequence>
<feature type="non-terminal residue" evidence="2">
    <location>
        <position position="1"/>
    </location>
</feature>
<protein>
    <recommendedName>
        <fullName evidence="1">4Fe-4S ferredoxin-type domain-containing protein</fullName>
    </recommendedName>
</protein>
<accession>X0UQ15</accession>
<organism evidence="2">
    <name type="scientific">marine sediment metagenome</name>
    <dbReference type="NCBI Taxonomy" id="412755"/>
    <lineage>
        <taxon>unclassified sequences</taxon>
        <taxon>metagenomes</taxon>
        <taxon>ecological metagenomes</taxon>
    </lineage>
</organism>